<dbReference type="InterPro" id="IPR000742">
    <property type="entry name" value="EGF"/>
</dbReference>
<keyword evidence="8 11" id="KW-1015">Disulfide bond</keyword>
<keyword evidence="9" id="KW-1199">Hemostasis impairing toxin</keyword>
<keyword evidence="6 13" id="KW-1133">Transmembrane helix</keyword>
<feature type="chain" id="PRO_5045355557" evidence="14">
    <location>
        <begin position="20"/>
        <end position="721"/>
    </location>
</feature>
<dbReference type="SMART" id="SM00608">
    <property type="entry name" value="ACR"/>
    <property type="match status" value="1"/>
</dbReference>
<feature type="disulfide bond" evidence="10">
    <location>
        <begin position="458"/>
        <end position="478"/>
    </location>
</feature>
<feature type="binding site" evidence="12">
    <location>
        <position position="338"/>
    </location>
    <ligand>
        <name>Zn(2+)</name>
        <dbReference type="ChEBI" id="CHEBI:29105"/>
        <note>catalytic</note>
    </ligand>
</feature>
<dbReference type="SMART" id="SM00050">
    <property type="entry name" value="DISIN"/>
    <property type="match status" value="1"/>
</dbReference>
<name>A0ABM1L5L6_GEKJA</name>
<dbReference type="SUPFAM" id="SSF57552">
    <property type="entry name" value="Blood coagulation inhibitor (disintegrin)"/>
    <property type="match status" value="1"/>
</dbReference>
<dbReference type="InterPro" id="IPR002870">
    <property type="entry name" value="Peptidase_M12B_N"/>
</dbReference>
<protein>
    <submittedName>
        <fullName evidence="19">Disintegrin and metalloproteinase domain-containing protein 20-like</fullName>
    </submittedName>
</protein>
<keyword evidence="3" id="KW-0964">Secreted</keyword>
<evidence type="ECO:0000256" key="12">
    <source>
        <dbReference type="PROSITE-ProRule" id="PRU00276"/>
    </source>
</evidence>
<evidence type="ECO:0000259" key="16">
    <source>
        <dbReference type="PROSITE" id="PS50214"/>
    </source>
</evidence>
<evidence type="ECO:0000256" key="14">
    <source>
        <dbReference type="SAM" id="SignalP"/>
    </source>
</evidence>
<dbReference type="PROSITE" id="PS50026">
    <property type="entry name" value="EGF_3"/>
    <property type="match status" value="1"/>
</dbReference>
<evidence type="ECO:0000256" key="1">
    <source>
        <dbReference type="ARBA" id="ARBA00004479"/>
    </source>
</evidence>
<feature type="binding site" evidence="12">
    <location>
        <position position="334"/>
    </location>
    <ligand>
        <name>Zn(2+)</name>
        <dbReference type="ChEBI" id="CHEBI:29105"/>
        <note>catalytic</note>
    </ligand>
</feature>
<dbReference type="Gene3D" id="3.40.390.10">
    <property type="entry name" value="Collagenase (Catalytic Domain)"/>
    <property type="match status" value="1"/>
</dbReference>
<accession>A0ABM1L5L6</accession>
<feature type="binding site" evidence="12">
    <location>
        <position position="344"/>
    </location>
    <ligand>
        <name>Zn(2+)</name>
        <dbReference type="ChEBI" id="CHEBI:29105"/>
        <note>catalytic</note>
    </ligand>
</feature>
<dbReference type="PROSITE" id="PS00427">
    <property type="entry name" value="DISINTEGRIN_1"/>
    <property type="match status" value="1"/>
</dbReference>
<dbReference type="Pfam" id="PF01421">
    <property type="entry name" value="Reprolysin"/>
    <property type="match status" value="1"/>
</dbReference>
<dbReference type="Pfam" id="PF01562">
    <property type="entry name" value="Pep_M12B_propep"/>
    <property type="match status" value="1"/>
</dbReference>
<dbReference type="InterPro" id="IPR001762">
    <property type="entry name" value="Disintegrin_dom"/>
</dbReference>
<evidence type="ECO:0000313" key="19">
    <source>
        <dbReference type="RefSeq" id="XP_015281253.1"/>
    </source>
</evidence>
<dbReference type="PANTHER" id="PTHR11905:SF251">
    <property type="entry name" value="MEDIATOR COMPLEX SUBUNIT 6"/>
    <property type="match status" value="1"/>
</dbReference>
<keyword evidence="5 13" id="KW-0812">Transmembrane</keyword>
<evidence type="ECO:0000256" key="3">
    <source>
        <dbReference type="ARBA" id="ARBA00022525"/>
    </source>
</evidence>
<evidence type="ECO:0000256" key="13">
    <source>
        <dbReference type="SAM" id="Phobius"/>
    </source>
</evidence>
<keyword evidence="12" id="KW-0479">Metal-binding</keyword>
<feature type="domain" description="Peptidase M12B" evidence="17">
    <location>
        <begin position="199"/>
        <end position="392"/>
    </location>
</feature>
<dbReference type="Proteomes" id="UP000694871">
    <property type="component" value="Unplaced"/>
</dbReference>
<keyword evidence="7 13" id="KW-0472">Membrane</keyword>
<dbReference type="PROSITE" id="PS50215">
    <property type="entry name" value="ADAM_MEPRO"/>
    <property type="match status" value="1"/>
</dbReference>
<keyword evidence="14" id="KW-0732">Signal</keyword>
<dbReference type="InterPro" id="IPR034027">
    <property type="entry name" value="Reprolysin_adamalysin"/>
</dbReference>
<dbReference type="Pfam" id="PF08516">
    <property type="entry name" value="ADAM_CR"/>
    <property type="match status" value="1"/>
</dbReference>
<evidence type="ECO:0000313" key="18">
    <source>
        <dbReference type="Proteomes" id="UP000694871"/>
    </source>
</evidence>
<comment type="caution">
    <text evidence="11">Lacks conserved residue(s) required for the propagation of feature annotation.</text>
</comment>
<evidence type="ECO:0000256" key="5">
    <source>
        <dbReference type="ARBA" id="ARBA00022692"/>
    </source>
</evidence>
<dbReference type="InterPro" id="IPR006586">
    <property type="entry name" value="ADAM_Cys-rich"/>
</dbReference>
<dbReference type="InterPro" id="IPR001590">
    <property type="entry name" value="Peptidase_M12B"/>
</dbReference>
<dbReference type="GeneID" id="107122641"/>
<keyword evidence="12" id="KW-0862">Zinc</keyword>
<comment type="subcellular location">
    <subcellularLocation>
        <location evidence="1">Membrane</location>
        <topology evidence="1">Single-pass type I membrane protein</topology>
    </subcellularLocation>
    <subcellularLocation>
        <location evidence="2">Secreted</location>
    </subcellularLocation>
</comment>
<evidence type="ECO:0000256" key="9">
    <source>
        <dbReference type="ARBA" id="ARBA00023240"/>
    </source>
</evidence>
<dbReference type="InterPro" id="IPR036436">
    <property type="entry name" value="Disintegrin_dom_sf"/>
</dbReference>
<proteinExistence type="predicted"/>
<evidence type="ECO:0000256" key="6">
    <source>
        <dbReference type="ARBA" id="ARBA00022989"/>
    </source>
</evidence>
<feature type="active site" evidence="12">
    <location>
        <position position="335"/>
    </location>
</feature>
<keyword evidence="4" id="KW-0800">Toxin</keyword>
<dbReference type="CDD" id="cd04269">
    <property type="entry name" value="ZnMc_adamalysin_II_like"/>
    <property type="match status" value="1"/>
</dbReference>
<keyword evidence="18" id="KW-1185">Reference proteome</keyword>
<dbReference type="InterPro" id="IPR024079">
    <property type="entry name" value="MetalloPept_cat_dom_sf"/>
</dbReference>
<feature type="disulfide bond" evidence="11">
    <location>
        <begin position="648"/>
        <end position="657"/>
    </location>
</feature>
<evidence type="ECO:0000256" key="11">
    <source>
        <dbReference type="PROSITE-ProRule" id="PRU00076"/>
    </source>
</evidence>
<evidence type="ECO:0000256" key="4">
    <source>
        <dbReference type="ARBA" id="ARBA00022656"/>
    </source>
</evidence>
<gene>
    <name evidence="19" type="primary">LOC107122641</name>
</gene>
<evidence type="ECO:0000259" key="15">
    <source>
        <dbReference type="PROSITE" id="PS50026"/>
    </source>
</evidence>
<dbReference type="SUPFAM" id="SSF55486">
    <property type="entry name" value="Metalloproteases ('zincins'), catalytic domain"/>
    <property type="match status" value="1"/>
</dbReference>
<evidence type="ECO:0000259" key="17">
    <source>
        <dbReference type="PROSITE" id="PS50215"/>
    </source>
</evidence>
<dbReference type="Gene3D" id="4.10.70.10">
    <property type="entry name" value="Disintegrin domain"/>
    <property type="match status" value="1"/>
</dbReference>
<feature type="disulfide bond" evidence="12">
    <location>
        <begin position="351"/>
        <end position="356"/>
    </location>
</feature>
<evidence type="ECO:0000256" key="7">
    <source>
        <dbReference type="ARBA" id="ARBA00023136"/>
    </source>
</evidence>
<evidence type="ECO:0000256" key="10">
    <source>
        <dbReference type="PROSITE-ProRule" id="PRU00068"/>
    </source>
</evidence>
<dbReference type="PANTHER" id="PTHR11905">
    <property type="entry name" value="ADAM A DISINTEGRIN AND METALLOPROTEASE DOMAIN"/>
    <property type="match status" value="1"/>
</dbReference>
<dbReference type="PRINTS" id="PR00289">
    <property type="entry name" value="DISINTEGRIN"/>
</dbReference>
<feature type="signal peptide" evidence="14">
    <location>
        <begin position="1"/>
        <end position="19"/>
    </location>
</feature>
<dbReference type="Pfam" id="PF00200">
    <property type="entry name" value="Disintegrin"/>
    <property type="match status" value="1"/>
</dbReference>
<feature type="domain" description="Disintegrin" evidence="16">
    <location>
        <begin position="400"/>
        <end position="486"/>
    </location>
</feature>
<sequence>MTSDLAWLLVVVLRNILTAEQIPPQGFRYASYEVIIPRRQTPRYRQQDPPVVTYFLKIEGESHVVQLRQKRDLVPKHFPVFTYSKEGNVQVDYPFIREDCFYDGLIHGRPLALVALSICSRGLRGLLQIGNKTYEIKPIQASSTFQHVVYRLEEEEEASYMRCGLAVENQHHQMAMVRNLENVVANKKSLRGPWWTHIRYAKVAIVVEHERYVQFDRNETLVAMQLLDIIHIANLLYAPLGVHVSLVGMEIWSEKNLIPIADKLETVLNDFNQWRQNVLAPRLEHDAGHLFIYKRFGTDLGLAYVAGMCKPDYASAVESYVTSILVSFATIFSHELGHNLGMKHDERHCVCDLPDCIMSQRHTLSHKFSNCSYNDYYTEIYWGRKECMKIRPDPRTLLNLKYCGNGVVEDGEECDCGSKFKCEADLCCQSNCKLRSGVTCAFGECCSKCQYLPAGTVCRKSASVCDLPEYCNGTSEWCPEDVYVQDGAPCPDGAYCYHGNCSTHKEQCKVIFGSRATVASEVCFRELNARRDRFGNCGITTGSVFKECKAQDVFCGRIQCENVNYLPSLEEHNTIIQTRINHRLCWGTDYHKGMGVTDIGAVRDGTPCGKGMVCINRECASVSALKYDCNVTTCHNRGMCNSRKHCHCDYGSAPPYCVDRGYGGSIDSGPPPLHKATSVGTIVGGILILLCVATGIGLGIYYKSRLMLWHRRLSGRLYPMA</sequence>
<evidence type="ECO:0000256" key="8">
    <source>
        <dbReference type="ARBA" id="ARBA00023157"/>
    </source>
</evidence>
<keyword evidence="11" id="KW-0245">EGF-like domain</keyword>
<organism evidence="18 19">
    <name type="scientific">Gekko japonicus</name>
    <name type="common">Schlegel's Japanese gecko</name>
    <dbReference type="NCBI Taxonomy" id="146911"/>
    <lineage>
        <taxon>Eukaryota</taxon>
        <taxon>Metazoa</taxon>
        <taxon>Chordata</taxon>
        <taxon>Craniata</taxon>
        <taxon>Vertebrata</taxon>
        <taxon>Euteleostomi</taxon>
        <taxon>Lepidosauria</taxon>
        <taxon>Squamata</taxon>
        <taxon>Bifurcata</taxon>
        <taxon>Gekkota</taxon>
        <taxon>Gekkonidae</taxon>
        <taxon>Gekkoninae</taxon>
        <taxon>Gekko</taxon>
    </lineage>
</organism>
<dbReference type="PROSITE" id="PS50214">
    <property type="entry name" value="DISINTEGRIN_2"/>
    <property type="match status" value="1"/>
</dbReference>
<reference evidence="19" key="1">
    <citation type="submission" date="2025-08" db="UniProtKB">
        <authorList>
            <consortium name="RefSeq"/>
        </authorList>
    </citation>
    <scope>IDENTIFICATION</scope>
</reference>
<dbReference type="RefSeq" id="XP_015281253.1">
    <property type="nucleotide sequence ID" value="XM_015425767.1"/>
</dbReference>
<feature type="transmembrane region" description="Helical" evidence="13">
    <location>
        <begin position="682"/>
        <end position="702"/>
    </location>
</feature>
<feature type="domain" description="EGF-like" evidence="15">
    <location>
        <begin position="625"/>
        <end position="658"/>
    </location>
</feature>
<evidence type="ECO:0000256" key="2">
    <source>
        <dbReference type="ARBA" id="ARBA00004613"/>
    </source>
</evidence>
<dbReference type="InterPro" id="IPR018358">
    <property type="entry name" value="Disintegrin_CS"/>
</dbReference>